<evidence type="ECO:0000313" key="2">
    <source>
        <dbReference type="EMBL" id="KIG13300.1"/>
    </source>
</evidence>
<dbReference type="PROSITE" id="PS51257">
    <property type="entry name" value="PROKAR_LIPOPROTEIN"/>
    <property type="match status" value="1"/>
</dbReference>
<name>A0A0C2CUP4_9BACT</name>
<evidence type="ECO:0000256" key="1">
    <source>
        <dbReference type="SAM" id="SignalP"/>
    </source>
</evidence>
<feature type="signal peptide" evidence="1">
    <location>
        <begin position="1"/>
        <end position="24"/>
    </location>
</feature>
<reference evidence="2 3" key="1">
    <citation type="submission" date="2014-12" db="EMBL/GenBank/DDBJ databases">
        <title>Genome assembly of Enhygromyxa salina DSM 15201.</title>
        <authorList>
            <person name="Sharma G."/>
            <person name="Subramanian S."/>
        </authorList>
    </citation>
    <scope>NUCLEOTIDE SEQUENCE [LARGE SCALE GENOMIC DNA]</scope>
    <source>
        <strain evidence="2 3">DSM 15201</strain>
    </source>
</reference>
<dbReference type="RefSeq" id="WP_052555977.1">
    <property type="nucleotide sequence ID" value="NZ_JMCC02000101.1"/>
</dbReference>
<dbReference type="AlphaFoldDB" id="A0A0C2CUP4"/>
<proteinExistence type="predicted"/>
<protein>
    <recommendedName>
        <fullName evidence="4">Lipoprotein</fullName>
    </recommendedName>
</protein>
<evidence type="ECO:0000313" key="3">
    <source>
        <dbReference type="Proteomes" id="UP000031599"/>
    </source>
</evidence>
<evidence type="ECO:0008006" key="4">
    <source>
        <dbReference type="Google" id="ProtNLM"/>
    </source>
</evidence>
<dbReference type="Proteomes" id="UP000031599">
    <property type="component" value="Unassembled WGS sequence"/>
</dbReference>
<accession>A0A0C2CUP4</accession>
<comment type="caution">
    <text evidence="2">The sequence shown here is derived from an EMBL/GenBank/DDBJ whole genome shotgun (WGS) entry which is preliminary data.</text>
</comment>
<gene>
    <name evidence="2" type="ORF">DB30_00348</name>
</gene>
<keyword evidence="1" id="KW-0732">Signal</keyword>
<sequence>MPRPATALAQLLAVSLVSVTLGCAAPCTRVQDSHTAFRKATLPITSAARPSQGASDGRTHASISVPYEIIDAMVAKQLGRLPKLSVPVPAVAGVSLGSLGVGVESVRARPAPAGELGFRVTIGLSQGKRAVMTVDVDARVRPQLSPASGTLSVALSGRDVIELKPSISAQSRKQLGDWIWSQIPGPAKMMVDRGTVGALAGELADQLMGQAARLLEHDLLDDLGELARFELDLPDELPVSAISLSAGDRYLNIDLRTTLRVEHGLAGSHERRAGMHQNSIQVRVSGDAIAALANHAIREGRIPERWTLEGEPSPTGAVYAGVGWAEGTPDPLEVHLWKLDSDCAHVILRGEPHLVVVGRELELGAEQAKVHSVVGSAKVRAGLFFSKAARRGVSLIERTAASTEIEIGASTMNAQIVAAEIDGDELVLGLGLVAGPAPTERAR</sequence>
<dbReference type="EMBL" id="JMCC02000101">
    <property type="protein sequence ID" value="KIG13300.1"/>
    <property type="molecule type" value="Genomic_DNA"/>
</dbReference>
<feature type="chain" id="PRO_5002159313" description="Lipoprotein" evidence="1">
    <location>
        <begin position="25"/>
        <end position="443"/>
    </location>
</feature>
<organism evidence="2 3">
    <name type="scientific">Enhygromyxa salina</name>
    <dbReference type="NCBI Taxonomy" id="215803"/>
    <lineage>
        <taxon>Bacteria</taxon>
        <taxon>Pseudomonadati</taxon>
        <taxon>Myxococcota</taxon>
        <taxon>Polyangia</taxon>
        <taxon>Nannocystales</taxon>
        <taxon>Nannocystaceae</taxon>
        <taxon>Enhygromyxa</taxon>
    </lineage>
</organism>